<proteinExistence type="predicted"/>
<accession>A0ABN8HQC6</accession>
<dbReference type="Proteomes" id="UP000837857">
    <property type="component" value="Chromosome 10"/>
</dbReference>
<keyword evidence="2" id="KW-1185">Reference proteome</keyword>
<gene>
    <name evidence="1" type="ORF">IPOD504_LOCUS1370</name>
</gene>
<evidence type="ECO:0000313" key="1">
    <source>
        <dbReference type="EMBL" id="CAH2037900.1"/>
    </source>
</evidence>
<organism evidence="1 2">
    <name type="scientific">Iphiclides podalirius</name>
    <name type="common">scarce swallowtail</name>
    <dbReference type="NCBI Taxonomy" id="110791"/>
    <lineage>
        <taxon>Eukaryota</taxon>
        <taxon>Metazoa</taxon>
        <taxon>Ecdysozoa</taxon>
        <taxon>Arthropoda</taxon>
        <taxon>Hexapoda</taxon>
        <taxon>Insecta</taxon>
        <taxon>Pterygota</taxon>
        <taxon>Neoptera</taxon>
        <taxon>Endopterygota</taxon>
        <taxon>Lepidoptera</taxon>
        <taxon>Glossata</taxon>
        <taxon>Ditrysia</taxon>
        <taxon>Papilionoidea</taxon>
        <taxon>Papilionidae</taxon>
        <taxon>Papilioninae</taxon>
        <taxon>Iphiclides</taxon>
    </lineage>
</organism>
<feature type="non-terminal residue" evidence="1">
    <location>
        <position position="1"/>
    </location>
</feature>
<evidence type="ECO:0000313" key="2">
    <source>
        <dbReference type="Proteomes" id="UP000837857"/>
    </source>
</evidence>
<protein>
    <submittedName>
        <fullName evidence="1">Uncharacterized protein</fullName>
    </submittedName>
</protein>
<name>A0ABN8HQC6_9NEOP</name>
<reference evidence="1" key="1">
    <citation type="submission" date="2022-03" db="EMBL/GenBank/DDBJ databases">
        <authorList>
            <person name="Martin H S."/>
        </authorList>
    </citation>
    <scope>NUCLEOTIDE SEQUENCE</scope>
</reference>
<sequence>MEARGFGQLNGRTFSEARRNIARNYRLRPGSVLVSERDLSFREAITIIAFPTSRRRLAFASGKVRRELSTAPHRLAFPELWKERVAHPELAVNALPRKRAKVGLLTWSATPPVPIIVTAAAVPARDVVRVLRAAISRYGQCFGIGYRDSGKVPASVGPAWVSSRIAACSAPPLKLRQPEALSVS</sequence>
<dbReference type="EMBL" id="OW152822">
    <property type="protein sequence ID" value="CAH2037900.1"/>
    <property type="molecule type" value="Genomic_DNA"/>
</dbReference>